<dbReference type="GO" id="GO:0035151">
    <property type="term" value="P:regulation of tube size, open tracheal system"/>
    <property type="evidence" value="ECO:0007669"/>
    <property type="project" value="TreeGrafter"/>
</dbReference>
<comment type="caution">
    <text evidence="7">The sequence shown here is derived from an EMBL/GenBank/DDBJ whole genome shotgun (WGS) entry which is preliminary data.</text>
</comment>
<keyword evidence="3 6" id="KW-1133">Transmembrane helix</keyword>
<keyword evidence="4 6" id="KW-0472">Membrane</keyword>
<evidence type="ECO:0000256" key="2">
    <source>
        <dbReference type="ARBA" id="ARBA00022692"/>
    </source>
</evidence>
<comment type="subcellular location">
    <subcellularLocation>
        <location evidence="1">Membrane</location>
        <topology evidence="1">Multi-pass membrane protein</topology>
    </subcellularLocation>
</comment>
<keyword evidence="2 6" id="KW-0812">Transmembrane</keyword>
<dbReference type="Proteomes" id="UP001151699">
    <property type="component" value="Unassembled WGS sequence"/>
</dbReference>
<feature type="region of interest" description="Disordered" evidence="5">
    <location>
        <begin position="224"/>
        <end position="247"/>
    </location>
</feature>
<dbReference type="GO" id="GO:0019991">
    <property type="term" value="P:septate junction assembly"/>
    <property type="evidence" value="ECO:0007669"/>
    <property type="project" value="TreeGrafter"/>
</dbReference>
<name>A0A9Q0MJH0_9DIPT</name>
<protein>
    <submittedName>
        <fullName evidence="7">Uncharacterized protein</fullName>
    </submittedName>
</protein>
<reference evidence="7" key="1">
    <citation type="submission" date="2022-07" db="EMBL/GenBank/DDBJ databases">
        <authorList>
            <person name="Trinca V."/>
            <person name="Uliana J.V.C."/>
            <person name="Torres T.T."/>
            <person name="Ward R.J."/>
            <person name="Monesi N."/>
        </authorList>
    </citation>
    <scope>NUCLEOTIDE SEQUENCE</scope>
    <source>
        <strain evidence="7">HSMRA1968</strain>
        <tissue evidence="7">Whole embryos</tissue>
    </source>
</reference>
<evidence type="ECO:0000256" key="4">
    <source>
        <dbReference type="ARBA" id="ARBA00023136"/>
    </source>
</evidence>
<dbReference type="EMBL" id="WJQU01004134">
    <property type="protein sequence ID" value="KAJ6619003.1"/>
    <property type="molecule type" value="Genomic_DNA"/>
</dbReference>
<evidence type="ECO:0000256" key="5">
    <source>
        <dbReference type="SAM" id="MobiDB-lite"/>
    </source>
</evidence>
<dbReference type="GO" id="GO:0005918">
    <property type="term" value="C:septate junction"/>
    <property type="evidence" value="ECO:0007669"/>
    <property type="project" value="TreeGrafter"/>
</dbReference>
<feature type="transmembrane region" description="Helical" evidence="6">
    <location>
        <begin position="141"/>
        <end position="165"/>
    </location>
</feature>
<evidence type="ECO:0000256" key="1">
    <source>
        <dbReference type="ARBA" id="ARBA00004141"/>
    </source>
</evidence>
<organism evidence="7 8">
    <name type="scientific">Pseudolycoriella hygida</name>
    <dbReference type="NCBI Taxonomy" id="35572"/>
    <lineage>
        <taxon>Eukaryota</taxon>
        <taxon>Metazoa</taxon>
        <taxon>Ecdysozoa</taxon>
        <taxon>Arthropoda</taxon>
        <taxon>Hexapoda</taxon>
        <taxon>Insecta</taxon>
        <taxon>Pterygota</taxon>
        <taxon>Neoptera</taxon>
        <taxon>Endopterygota</taxon>
        <taxon>Diptera</taxon>
        <taxon>Nematocera</taxon>
        <taxon>Sciaroidea</taxon>
        <taxon>Sciaridae</taxon>
        <taxon>Pseudolycoriella</taxon>
    </lineage>
</organism>
<dbReference type="InterPro" id="IPR004031">
    <property type="entry name" value="PMP22/EMP/MP20/Claudin"/>
</dbReference>
<feature type="transmembrane region" description="Helical" evidence="6">
    <location>
        <begin position="16"/>
        <end position="41"/>
    </location>
</feature>
<dbReference type="GO" id="GO:0016020">
    <property type="term" value="C:membrane"/>
    <property type="evidence" value="ECO:0007669"/>
    <property type="project" value="UniProtKB-SubCell"/>
</dbReference>
<keyword evidence="8" id="KW-1185">Reference proteome</keyword>
<evidence type="ECO:0000256" key="3">
    <source>
        <dbReference type="ARBA" id="ARBA00022989"/>
    </source>
</evidence>
<dbReference type="Pfam" id="PF13903">
    <property type="entry name" value="Claudin_2"/>
    <property type="match status" value="1"/>
</dbReference>
<evidence type="ECO:0000313" key="7">
    <source>
        <dbReference type="EMBL" id="KAJ6619003.1"/>
    </source>
</evidence>
<dbReference type="PANTHER" id="PTHR21284:SF12">
    <property type="entry name" value="EG:80H7.2 PROTEIN"/>
    <property type="match status" value="1"/>
</dbReference>
<sequence>MSTTIEKNEYPKASNALVLGSILTYIAAFFLLMSFCAPYWIESYPETFSSFKNMGLWEYCFKNFDYPFYQLPKQFNGCHNIFSYEYYVIREYLVPGWLMSVQVFITIAFILTFSSLVIMSLELIRWPLKFVLRYEYLMTRVSFYSTAVSSASIFLAICIFGGNAYRRDWLMYPKFNVLSWAYSLAVVSFMILAVAALILYKEAQVSYEMRQQAKTLVMQMEMQSPTPSFQPSSHSRSHSRSLGGGYI</sequence>
<evidence type="ECO:0000313" key="8">
    <source>
        <dbReference type="Proteomes" id="UP001151699"/>
    </source>
</evidence>
<feature type="transmembrane region" description="Helical" evidence="6">
    <location>
        <begin position="97"/>
        <end position="121"/>
    </location>
</feature>
<dbReference type="Gene3D" id="1.20.140.150">
    <property type="match status" value="1"/>
</dbReference>
<proteinExistence type="predicted"/>
<dbReference type="OrthoDB" id="6140671at2759"/>
<dbReference type="AlphaFoldDB" id="A0A9Q0MJH0"/>
<evidence type="ECO:0000256" key="6">
    <source>
        <dbReference type="SAM" id="Phobius"/>
    </source>
</evidence>
<feature type="transmembrane region" description="Helical" evidence="6">
    <location>
        <begin position="177"/>
        <end position="200"/>
    </location>
</feature>
<accession>A0A9Q0MJH0</accession>
<gene>
    <name evidence="7" type="ORF">Bhyg_17263</name>
</gene>
<dbReference type="PANTHER" id="PTHR21284">
    <property type="entry name" value="EG:80H7.2 PROTEIN"/>
    <property type="match status" value="1"/>
</dbReference>